<dbReference type="Proteomes" id="UP000316184">
    <property type="component" value="Unassembled WGS sequence"/>
</dbReference>
<sequence length="29" mass="3175">MTARHAEMITASLSIATFIAIGAMWIGYF</sequence>
<dbReference type="EMBL" id="VIWX01000002">
    <property type="protein sequence ID" value="TWF96115.1"/>
    <property type="molecule type" value="Genomic_DNA"/>
</dbReference>
<keyword evidence="1" id="KW-0472">Membrane</keyword>
<reference evidence="2 3" key="1">
    <citation type="submission" date="2019-06" db="EMBL/GenBank/DDBJ databases">
        <title>Sequencing the genomes of 1000 actinobacteria strains.</title>
        <authorList>
            <person name="Klenk H.-P."/>
        </authorList>
    </citation>
    <scope>NUCLEOTIDE SEQUENCE [LARGE SCALE GENOMIC DNA]</scope>
    <source>
        <strain evidence="2 3">DSM 46699</strain>
    </source>
</reference>
<organism evidence="2 3">
    <name type="scientific">Saccharopolyspora dendranthemae</name>
    <dbReference type="NCBI Taxonomy" id="1181886"/>
    <lineage>
        <taxon>Bacteria</taxon>
        <taxon>Bacillati</taxon>
        <taxon>Actinomycetota</taxon>
        <taxon>Actinomycetes</taxon>
        <taxon>Pseudonocardiales</taxon>
        <taxon>Pseudonocardiaceae</taxon>
        <taxon>Saccharopolyspora</taxon>
    </lineage>
</organism>
<dbReference type="AlphaFoldDB" id="A0A561U9T2"/>
<comment type="caution">
    <text evidence="2">The sequence shown here is derived from an EMBL/GenBank/DDBJ whole genome shotgun (WGS) entry which is preliminary data.</text>
</comment>
<protein>
    <submittedName>
        <fullName evidence="2">Uncharacterized protein</fullName>
    </submittedName>
</protein>
<gene>
    <name evidence="2" type="ORF">FHU35_121116</name>
</gene>
<accession>A0A561U9T2</accession>
<evidence type="ECO:0000313" key="3">
    <source>
        <dbReference type="Proteomes" id="UP000316184"/>
    </source>
</evidence>
<keyword evidence="3" id="KW-1185">Reference proteome</keyword>
<keyword evidence="1" id="KW-0812">Transmembrane</keyword>
<evidence type="ECO:0000313" key="2">
    <source>
        <dbReference type="EMBL" id="TWF96115.1"/>
    </source>
</evidence>
<feature type="transmembrane region" description="Helical" evidence="1">
    <location>
        <begin position="9"/>
        <end position="28"/>
    </location>
</feature>
<name>A0A561U9T2_9PSEU</name>
<evidence type="ECO:0000256" key="1">
    <source>
        <dbReference type="SAM" id="Phobius"/>
    </source>
</evidence>
<proteinExistence type="predicted"/>
<keyword evidence="1" id="KW-1133">Transmembrane helix</keyword>